<gene>
    <name evidence="7" type="ORF">PoB_003404300</name>
</gene>
<comment type="caution">
    <text evidence="7">The sequence shown here is derived from an EMBL/GenBank/DDBJ whole genome shotgun (WGS) entry which is preliminary data.</text>
</comment>
<keyword evidence="2" id="KW-0813">Transport</keyword>
<keyword evidence="8" id="KW-1185">Reference proteome</keyword>
<evidence type="ECO:0000256" key="2">
    <source>
        <dbReference type="ARBA" id="ARBA00022448"/>
    </source>
</evidence>
<evidence type="ECO:0000313" key="8">
    <source>
        <dbReference type="Proteomes" id="UP000735302"/>
    </source>
</evidence>
<keyword evidence="4 6" id="KW-1133">Transmembrane helix</keyword>
<feature type="transmembrane region" description="Helical" evidence="6">
    <location>
        <begin position="591"/>
        <end position="614"/>
    </location>
</feature>
<proteinExistence type="predicted"/>
<dbReference type="Proteomes" id="UP000735302">
    <property type="component" value="Unassembled WGS sequence"/>
</dbReference>
<feature type="transmembrane region" description="Helical" evidence="6">
    <location>
        <begin position="437"/>
        <end position="457"/>
    </location>
</feature>
<feature type="transmembrane region" description="Helical" evidence="6">
    <location>
        <begin position="521"/>
        <end position="539"/>
    </location>
</feature>
<feature type="transmembrane region" description="Helical" evidence="6">
    <location>
        <begin position="149"/>
        <end position="169"/>
    </location>
</feature>
<evidence type="ECO:0000256" key="6">
    <source>
        <dbReference type="SAM" id="Phobius"/>
    </source>
</evidence>
<protein>
    <submittedName>
        <fullName evidence="7">Solute carrier family 45 member 3</fullName>
    </submittedName>
</protein>
<evidence type="ECO:0000256" key="5">
    <source>
        <dbReference type="ARBA" id="ARBA00023136"/>
    </source>
</evidence>
<feature type="transmembrane region" description="Helical" evidence="6">
    <location>
        <begin position="545"/>
        <end position="570"/>
    </location>
</feature>
<dbReference type="AlphaFoldDB" id="A0AAV4AJS1"/>
<dbReference type="GO" id="GO:0008506">
    <property type="term" value="F:sucrose:proton symporter activity"/>
    <property type="evidence" value="ECO:0007669"/>
    <property type="project" value="TreeGrafter"/>
</dbReference>
<feature type="transmembrane region" description="Helical" evidence="6">
    <location>
        <begin position="620"/>
        <end position="643"/>
    </location>
</feature>
<accession>A0AAV4AJS1</accession>
<evidence type="ECO:0000313" key="7">
    <source>
        <dbReference type="EMBL" id="GFO07538.1"/>
    </source>
</evidence>
<dbReference type="PANTHER" id="PTHR19432:SF35">
    <property type="entry name" value="SOLUTE CARRIER FAMILY 45 MEMBER 3 ISOFORM X1"/>
    <property type="match status" value="1"/>
</dbReference>
<evidence type="ECO:0000256" key="1">
    <source>
        <dbReference type="ARBA" id="ARBA00004141"/>
    </source>
</evidence>
<sequence length="644" mass="70383">MVILPLVGTWADGGSNPKRRKSISTNCGLFAFIIGLVSLIIAGLMKMEQLKSITKSAQIHSFDSSINLTTYGSDIHTIDSYSVGNGTADSRASIAIDPEVSIPEQQSIMAIIFISIVGFTGIDIGFDLTVSMCRATIIESVPKYQHTPILILATVSQSCGGVLCSFIGFFDLPGILGPAFHMDGTVATLLFLCTVLILITLAGFLLMSIALYQLNKTKSNSLSHSTLELVIAEASEGDNNKQLIFDSTEKMKSPLILEENELCRFISPTNQEELFQENQLYESVTASTVDDFTNKRPLLLEDESSKANYCSIDPDSLSDETVLQANEDHPHQDVPAHDYTGDSGYEVLRDVSDTADSANSEDMPVADEVHNEEEEEADLTGVSAVLDAIGQPYSMAMSQRGALRDLEIEEVEQPLEELPETNSKEWEDRRRQMKRKLAILAVSSFLADGTSMCFNYYTTNALNLGILHGDPTALPGTVGRENYEKGLRTGSIGNFILYVTLMVMSLANNKTIQILGEKGQYVFSHVVVIVGLVALIISARVEVYYVFMVCCGLFRPCMLTLAFVLAHQFTQEGLNTQNVEAGQKVSHSGRVMTLMGCLIPAHYTLISIIMGPLLDVTGSVWVPLYYCLGSGTLSVAVFSLLFFF</sequence>
<feature type="transmembrane region" description="Helical" evidence="6">
    <location>
        <begin position="108"/>
        <end position="128"/>
    </location>
</feature>
<comment type="subcellular location">
    <subcellularLocation>
        <location evidence="1">Membrane</location>
        <topology evidence="1">Multi-pass membrane protein</topology>
    </subcellularLocation>
</comment>
<evidence type="ECO:0000256" key="4">
    <source>
        <dbReference type="ARBA" id="ARBA00022989"/>
    </source>
</evidence>
<evidence type="ECO:0000256" key="3">
    <source>
        <dbReference type="ARBA" id="ARBA00022692"/>
    </source>
</evidence>
<dbReference type="EMBL" id="BLXT01003887">
    <property type="protein sequence ID" value="GFO07538.1"/>
    <property type="molecule type" value="Genomic_DNA"/>
</dbReference>
<organism evidence="7 8">
    <name type="scientific">Plakobranchus ocellatus</name>
    <dbReference type="NCBI Taxonomy" id="259542"/>
    <lineage>
        <taxon>Eukaryota</taxon>
        <taxon>Metazoa</taxon>
        <taxon>Spiralia</taxon>
        <taxon>Lophotrochozoa</taxon>
        <taxon>Mollusca</taxon>
        <taxon>Gastropoda</taxon>
        <taxon>Heterobranchia</taxon>
        <taxon>Euthyneura</taxon>
        <taxon>Panpulmonata</taxon>
        <taxon>Sacoglossa</taxon>
        <taxon>Placobranchoidea</taxon>
        <taxon>Plakobranchidae</taxon>
        <taxon>Plakobranchus</taxon>
    </lineage>
</organism>
<reference evidence="7 8" key="1">
    <citation type="journal article" date="2021" name="Elife">
        <title>Chloroplast acquisition without the gene transfer in kleptoplastic sea slugs, Plakobranchus ocellatus.</title>
        <authorList>
            <person name="Maeda T."/>
            <person name="Takahashi S."/>
            <person name="Yoshida T."/>
            <person name="Shimamura S."/>
            <person name="Takaki Y."/>
            <person name="Nagai Y."/>
            <person name="Toyoda A."/>
            <person name="Suzuki Y."/>
            <person name="Arimoto A."/>
            <person name="Ishii H."/>
            <person name="Satoh N."/>
            <person name="Nishiyama T."/>
            <person name="Hasebe M."/>
            <person name="Maruyama T."/>
            <person name="Minagawa J."/>
            <person name="Obokata J."/>
            <person name="Shigenobu S."/>
        </authorList>
    </citation>
    <scope>NUCLEOTIDE SEQUENCE [LARGE SCALE GENOMIC DNA]</scope>
</reference>
<dbReference type="PANTHER" id="PTHR19432">
    <property type="entry name" value="SUGAR TRANSPORTER"/>
    <property type="match status" value="1"/>
</dbReference>
<feature type="transmembrane region" description="Helical" evidence="6">
    <location>
        <begin position="492"/>
        <end position="509"/>
    </location>
</feature>
<feature type="transmembrane region" description="Helical" evidence="6">
    <location>
        <begin position="27"/>
        <end position="45"/>
    </location>
</feature>
<keyword evidence="5 6" id="KW-0472">Membrane</keyword>
<dbReference type="InterPro" id="IPR036259">
    <property type="entry name" value="MFS_trans_sf"/>
</dbReference>
<dbReference type="SUPFAM" id="SSF103473">
    <property type="entry name" value="MFS general substrate transporter"/>
    <property type="match status" value="1"/>
</dbReference>
<feature type="transmembrane region" description="Helical" evidence="6">
    <location>
        <begin position="189"/>
        <end position="212"/>
    </location>
</feature>
<dbReference type="GO" id="GO:0016020">
    <property type="term" value="C:membrane"/>
    <property type="evidence" value="ECO:0007669"/>
    <property type="project" value="UniProtKB-SubCell"/>
</dbReference>
<keyword evidence="3 6" id="KW-0812">Transmembrane</keyword>
<name>A0AAV4AJS1_9GAST</name>